<accession>A0A423SR12</accession>
<feature type="region of interest" description="Disordered" evidence="1">
    <location>
        <begin position="1"/>
        <end position="70"/>
    </location>
</feature>
<evidence type="ECO:0000256" key="2">
    <source>
        <dbReference type="SAM" id="Phobius"/>
    </source>
</evidence>
<dbReference type="Proteomes" id="UP000283509">
    <property type="component" value="Unassembled WGS sequence"/>
</dbReference>
<protein>
    <submittedName>
        <fullName evidence="3">Uncharacterized protein</fullName>
    </submittedName>
</protein>
<evidence type="ECO:0000313" key="3">
    <source>
        <dbReference type="EMBL" id="ROT66646.1"/>
    </source>
</evidence>
<evidence type="ECO:0000313" key="4">
    <source>
        <dbReference type="Proteomes" id="UP000283509"/>
    </source>
</evidence>
<organism evidence="3 4">
    <name type="scientific">Penaeus vannamei</name>
    <name type="common">Whiteleg shrimp</name>
    <name type="synonym">Litopenaeus vannamei</name>
    <dbReference type="NCBI Taxonomy" id="6689"/>
    <lineage>
        <taxon>Eukaryota</taxon>
        <taxon>Metazoa</taxon>
        <taxon>Ecdysozoa</taxon>
        <taxon>Arthropoda</taxon>
        <taxon>Crustacea</taxon>
        <taxon>Multicrustacea</taxon>
        <taxon>Malacostraca</taxon>
        <taxon>Eumalacostraca</taxon>
        <taxon>Eucarida</taxon>
        <taxon>Decapoda</taxon>
        <taxon>Dendrobranchiata</taxon>
        <taxon>Penaeoidea</taxon>
        <taxon>Penaeidae</taxon>
        <taxon>Penaeus</taxon>
    </lineage>
</organism>
<comment type="caution">
    <text evidence="3">The sequence shown here is derived from an EMBL/GenBank/DDBJ whole genome shotgun (WGS) entry which is preliminary data.</text>
</comment>
<dbReference type="OrthoDB" id="6362898at2759"/>
<reference evidence="3 4" key="1">
    <citation type="submission" date="2018-04" db="EMBL/GenBank/DDBJ databases">
        <authorList>
            <person name="Zhang X."/>
            <person name="Yuan J."/>
            <person name="Li F."/>
            <person name="Xiang J."/>
        </authorList>
    </citation>
    <scope>NUCLEOTIDE SEQUENCE [LARGE SCALE GENOMIC DNA]</scope>
    <source>
        <tissue evidence="3">Muscle</tissue>
    </source>
</reference>
<sequence length="210" mass="22848">MLLQGSPSESEVKEDDDLTETGDGREEGRQNGTSPQPPVASGARRKRRKKKKKGRPKFPASSEDQMDNDDVDDIDSIIQEVNAITGETGVQLRVEKNTVLESCSENEMCKVEEVGQSGTCQCLPNFTFNTETNMCEEPKPPPDDSPSHLGLGLGLGITFTIILVAVVLAMAHRRYGILSGVCSRLPTLHLFGKRGEEFVVDSGDDDSPIV</sequence>
<keyword evidence="4" id="KW-1185">Reference proteome</keyword>
<feature type="transmembrane region" description="Helical" evidence="2">
    <location>
        <begin position="149"/>
        <end position="171"/>
    </location>
</feature>
<keyword evidence="2" id="KW-0472">Membrane</keyword>
<keyword evidence="2" id="KW-0812">Transmembrane</keyword>
<dbReference type="EMBL" id="QCYY01002913">
    <property type="protein sequence ID" value="ROT66646.1"/>
    <property type="molecule type" value="Genomic_DNA"/>
</dbReference>
<proteinExistence type="predicted"/>
<reference evidence="3 4" key="2">
    <citation type="submission" date="2019-01" db="EMBL/GenBank/DDBJ databases">
        <title>The decoding of complex shrimp genome reveals the adaptation for benthos swimmer, frequently molting mechanism and breeding impact on genome.</title>
        <authorList>
            <person name="Sun Y."/>
            <person name="Gao Y."/>
            <person name="Yu Y."/>
        </authorList>
    </citation>
    <scope>NUCLEOTIDE SEQUENCE [LARGE SCALE GENOMIC DNA]</scope>
    <source>
        <tissue evidence="3">Muscle</tissue>
    </source>
</reference>
<feature type="compositionally biased region" description="Basic residues" evidence="1">
    <location>
        <begin position="43"/>
        <end position="56"/>
    </location>
</feature>
<evidence type="ECO:0000256" key="1">
    <source>
        <dbReference type="SAM" id="MobiDB-lite"/>
    </source>
</evidence>
<dbReference type="AlphaFoldDB" id="A0A423SR12"/>
<name>A0A423SR12_PENVA</name>
<keyword evidence="2" id="KW-1133">Transmembrane helix</keyword>
<gene>
    <name evidence="3" type="ORF">C7M84_015316</name>
</gene>